<reference evidence="1" key="1">
    <citation type="submission" date="2020-06" db="EMBL/GenBank/DDBJ databases">
        <title>Genomic insights into acetone-butanol-ethanol (ABE) fermentation by sequencing solventogenic clostridia strains.</title>
        <authorList>
            <person name="Brown S."/>
        </authorList>
    </citation>
    <scope>NUCLEOTIDE SEQUENCE</scope>
    <source>
        <strain evidence="1">DJ123</strain>
    </source>
</reference>
<dbReference type="AlphaFoldDB" id="A0AAE5LS08"/>
<sequence>MVKLSVSEFKKLVLGGYNYIMAFSTDGKSKFNIRAHEFCVHEKEYLKSIIDFIGK</sequence>
<gene>
    <name evidence="1" type="ORF">BCD95_004550</name>
</gene>
<name>A0AAE5LS08_CLOBE</name>
<dbReference type="EMBL" id="JABTDW010000001">
    <property type="protein sequence ID" value="NSB16291.1"/>
    <property type="molecule type" value="Genomic_DNA"/>
</dbReference>
<organism evidence="1 2">
    <name type="scientific">Clostridium beijerinckii</name>
    <name type="common">Clostridium MP</name>
    <dbReference type="NCBI Taxonomy" id="1520"/>
    <lineage>
        <taxon>Bacteria</taxon>
        <taxon>Bacillati</taxon>
        <taxon>Bacillota</taxon>
        <taxon>Clostridia</taxon>
        <taxon>Eubacteriales</taxon>
        <taxon>Clostridiaceae</taxon>
        <taxon>Clostridium</taxon>
    </lineage>
</organism>
<dbReference type="Proteomes" id="UP000822184">
    <property type="component" value="Unassembled WGS sequence"/>
</dbReference>
<protein>
    <submittedName>
        <fullName evidence="1">Uncharacterized protein</fullName>
    </submittedName>
</protein>
<accession>A0AAE5LS08</accession>
<evidence type="ECO:0000313" key="1">
    <source>
        <dbReference type="EMBL" id="NSB16291.1"/>
    </source>
</evidence>
<comment type="caution">
    <text evidence="1">The sequence shown here is derived from an EMBL/GenBank/DDBJ whole genome shotgun (WGS) entry which is preliminary data.</text>
</comment>
<evidence type="ECO:0000313" key="2">
    <source>
        <dbReference type="Proteomes" id="UP000822184"/>
    </source>
</evidence>
<proteinExistence type="predicted"/>